<dbReference type="Proteomes" id="UP000221734">
    <property type="component" value="Chromosome Kuenenia_stuttgartiensis_MBR1"/>
</dbReference>
<evidence type="ECO:0000313" key="1">
    <source>
        <dbReference type="EMBL" id="SOH05633.1"/>
    </source>
</evidence>
<keyword evidence="2" id="KW-1185">Reference proteome</keyword>
<dbReference type="SUPFAM" id="SSF141694">
    <property type="entry name" value="AF2212/PG0164-like"/>
    <property type="match status" value="1"/>
</dbReference>
<dbReference type="AlphaFoldDB" id="A0A2C9CJ86"/>
<organism evidence="1 2">
    <name type="scientific">Kuenenia stuttgartiensis</name>
    <dbReference type="NCBI Taxonomy" id="174633"/>
    <lineage>
        <taxon>Bacteria</taxon>
        <taxon>Pseudomonadati</taxon>
        <taxon>Planctomycetota</taxon>
        <taxon>Candidatus Brocadiia</taxon>
        <taxon>Candidatus Brocadiales</taxon>
        <taxon>Candidatus Brocadiaceae</taxon>
        <taxon>Candidatus Kuenenia</taxon>
    </lineage>
</organism>
<sequence>MGKTIKARFSRGIIEPMEKIDIAEGKEITITIIEIPSGKEEDAFEKSAGSWKGTIDAEKLMKDIYADRLVSTRNEPKL</sequence>
<dbReference type="KEGG" id="kst:KSMBR1_3156"/>
<dbReference type="Pfam" id="PF01954">
    <property type="entry name" value="AF2212-like"/>
    <property type="match status" value="1"/>
</dbReference>
<dbReference type="Gene3D" id="4.10.1150.10">
    <property type="entry name" value="AF2212/PG0164-like"/>
    <property type="match status" value="1"/>
</dbReference>
<reference evidence="2" key="1">
    <citation type="submission" date="2017-10" db="EMBL/GenBank/DDBJ databases">
        <authorList>
            <person name="Frank J."/>
        </authorList>
    </citation>
    <scope>NUCLEOTIDE SEQUENCE [LARGE SCALE GENOMIC DNA]</scope>
</reference>
<dbReference type="OrthoDB" id="1809398at2"/>
<accession>A0A2C9CJ86</accession>
<protein>
    <recommendedName>
        <fullName evidence="3">DUF104 domain-containing protein</fullName>
    </recommendedName>
</protein>
<name>A0A2C9CJ86_KUEST</name>
<gene>
    <name evidence="1" type="ORF">KSMBR1_3156</name>
</gene>
<dbReference type="EMBL" id="LT934425">
    <property type="protein sequence ID" value="SOH05633.1"/>
    <property type="molecule type" value="Genomic_DNA"/>
</dbReference>
<dbReference type="InterPro" id="IPR008203">
    <property type="entry name" value="AF2212-like"/>
</dbReference>
<proteinExistence type="predicted"/>
<dbReference type="RefSeq" id="WP_099326182.1">
    <property type="nucleotide sequence ID" value="NZ_LT934425.1"/>
</dbReference>
<evidence type="ECO:0000313" key="2">
    <source>
        <dbReference type="Proteomes" id="UP000221734"/>
    </source>
</evidence>
<evidence type="ECO:0008006" key="3">
    <source>
        <dbReference type="Google" id="ProtNLM"/>
    </source>
</evidence>
<dbReference type="InterPro" id="IPR024069">
    <property type="entry name" value="AF2212-like_dom_sf"/>
</dbReference>